<sequence>MKRIELVNKHGSRLELTNYGATIMNFFIHDKKNKLVNVVVGLENVEDYRNEPYVAENIYLGCTVGRYAGRISKGNFEIDHKKYLLFHENGVHLHGGKCGFDKKLFKIEDLSLGENPNVLLSYTSADGEEGYPGKLSVSVRFTLTEQNEIKIDYLAKTDKKTVVNLTNHTYFNLEGEGSILDHELFVNSQEILEVDDQLIPSGKLLNSSQSKFDFSSYKRIGENNFSGLDDTFVLNDGEIKAKLFSKKTGIEMVLRTDQPACVIYTPVQLQTLPYKNGVKFDPFSAICFEAQNYPDAPNKSNFPSAVLAPGEIYKQTTKYSFKIKI</sequence>
<dbReference type="Proteomes" id="UP001597201">
    <property type="component" value="Unassembled WGS sequence"/>
</dbReference>
<dbReference type="InterPro" id="IPR011013">
    <property type="entry name" value="Gal_mutarotase_sf_dom"/>
</dbReference>
<evidence type="ECO:0000256" key="4">
    <source>
        <dbReference type="ARBA" id="ARBA00006206"/>
    </source>
</evidence>
<dbReference type="NCBIfam" id="NF008277">
    <property type="entry name" value="PRK11055.1"/>
    <property type="match status" value="1"/>
</dbReference>
<evidence type="ECO:0000256" key="2">
    <source>
        <dbReference type="ARBA" id="ARBA00001913"/>
    </source>
</evidence>
<evidence type="ECO:0000256" key="8">
    <source>
        <dbReference type="ARBA" id="ARBA00022837"/>
    </source>
</evidence>
<dbReference type="InterPro" id="IPR008183">
    <property type="entry name" value="Aldose_1/G6P_1-epimerase"/>
</dbReference>
<keyword evidence="10 11" id="KW-0119">Carbohydrate metabolism</keyword>
<organism evidence="12 13">
    <name type="scientific">Namhaeicola litoreus</name>
    <dbReference type="NCBI Taxonomy" id="1052145"/>
    <lineage>
        <taxon>Bacteria</taxon>
        <taxon>Pseudomonadati</taxon>
        <taxon>Bacteroidota</taxon>
        <taxon>Flavobacteriia</taxon>
        <taxon>Flavobacteriales</taxon>
        <taxon>Flavobacteriaceae</taxon>
        <taxon>Namhaeicola</taxon>
    </lineage>
</organism>
<accession>A0ABW3Y684</accession>
<comment type="pathway">
    <text evidence="3 11">Carbohydrate metabolism; hexose metabolism.</text>
</comment>
<dbReference type="RefSeq" id="WP_377179599.1">
    <property type="nucleotide sequence ID" value="NZ_JBHTMY010000003.1"/>
</dbReference>
<protein>
    <recommendedName>
        <fullName evidence="7 11">Aldose 1-epimerase</fullName>
        <ecNumber evidence="6 11">5.1.3.3</ecNumber>
    </recommendedName>
</protein>
<gene>
    <name evidence="12" type="ORF">ACFQ39_12970</name>
</gene>
<comment type="cofactor">
    <cofactor evidence="2">
        <name>Ca(2+)</name>
        <dbReference type="ChEBI" id="CHEBI:29108"/>
    </cofactor>
</comment>
<evidence type="ECO:0000313" key="13">
    <source>
        <dbReference type="Proteomes" id="UP001597201"/>
    </source>
</evidence>
<keyword evidence="13" id="KW-1185">Reference proteome</keyword>
<dbReference type="PANTHER" id="PTHR10091:SF0">
    <property type="entry name" value="GALACTOSE MUTAROTASE"/>
    <property type="match status" value="1"/>
</dbReference>
<proteinExistence type="inferred from homology"/>
<keyword evidence="9 11" id="KW-0413">Isomerase</keyword>
<keyword evidence="8" id="KW-0106">Calcium</keyword>
<dbReference type="Pfam" id="PF01263">
    <property type="entry name" value="Aldose_epim"/>
    <property type="match status" value="1"/>
</dbReference>
<comment type="catalytic activity">
    <reaction evidence="1 11">
        <text>alpha-D-glucose = beta-D-glucose</text>
        <dbReference type="Rhea" id="RHEA:10264"/>
        <dbReference type="ChEBI" id="CHEBI:15903"/>
        <dbReference type="ChEBI" id="CHEBI:17925"/>
        <dbReference type="EC" id="5.1.3.3"/>
    </reaction>
</comment>
<evidence type="ECO:0000256" key="7">
    <source>
        <dbReference type="ARBA" id="ARBA00014165"/>
    </source>
</evidence>
<evidence type="ECO:0000256" key="9">
    <source>
        <dbReference type="ARBA" id="ARBA00023235"/>
    </source>
</evidence>
<dbReference type="InterPro" id="IPR015443">
    <property type="entry name" value="Aldose_1-epimerase"/>
</dbReference>
<evidence type="ECO:0000256" key="11">
    <source>
        <dbReference type="PIRNR" id="PIRNR005096"/>
    </source>
</evidence>
<evidence type="ECO:0000256" key="1">
    <source>
        <dbReference type="ARBA" id="ARBA00001614"/>
    </source>
</evidence>
<reference evidence="13" key="1">
    <citation type="journal article" date="2019" name="Int. J. Syst. Evol. Microbiol.">
        <title>The Global Catalogue of Microorganisms (GCM) 10K type strain sequencing project: providing services to taxonomists for standard genome sequencing and annotation.</title>
        <authorList>
            <consortium name="The Broad Institute Genomics Platform"/>
            <consortium name="The Broad Institute Genome Sequencing Center for Infectious Disease"/>
            <person name="Wu L."/>
            <person name="Ma J."/>
        </authorList>
    </citation>
    <scope>NUCLEOTIDE SEQUENCE [LARGE SCALE GENOMIC DNA]</scope>
    <source>
        <strain evidence="13">CCUG 61485</strain>
    </source>
</reference>
<evidence type="ECO:0000256" key="6">
    <source>
        <dbReference type="ARBA" id="ARBA00013185"/>
    </source>
</evidence>
<dbReference type="InterPro" id="IPR014718">
    <property type="entry name" value="GH-type_carb-bd"/>
</dbReference>
<evidence type="ECO:0000256" key="5">
    <source>
        <dbReference type="ARBA" id="ARBA00011245"/>
    </source>
</evidence>
<evidence type="ECO:0000256" key="10">
    <source>
        <dbReference type="ARBA" id="ARBA00023277"/>
    </source>
</evidence>
<dbReference type="PANTHER" id="PTHR10091">
    <property type="entry name" value="ALDOSE-1-EPIMERASE"/>
    <property type="match status" value="1"/>
</dbReference>
<dbReference type="PIRSF" id="PIRSF005096">
    <property type="entry name" value="GALM"/>
    <property type="match status" value="1"/>
</dbReference>
<dbReference type="EMBL" id="JBHTMY010000003">
    <property type="protein sequence ID" value="MFD1316531.1"/>
    <property type="molecule type" value="Genomic_DNA"/>
</dbReference>
<comment type="subunit">
    <text evidence="5">Monomer.</text>
</comment>
<dbReference type="InterPro" id="IPR047215">
    <property type="entry name" value="Galactose_mutarotase-like"/>
</dbReference>
<dbReference type="EC" id="5.1.3.3" evidence="6 11"/>
<dbReference type="GO" id="GO:0016853">
    <property type="term" value="F:isomerase activity"/>
    <property type="evidence" value="ECO:0007669"/>
    <property type="project" value="UniProtKB-KW"/>
</dbReference>
<dbReference type="PROSITE" id="PS00545">
    <property type="entry name" value="ALDOSE_1_EPIMERASE"/>
    <property type="match status" value="1"/>
</dbReference>
<dbReference type="InterPro" id="IPR018052">
    <property type="entry name" value="Ald1_epimerase_CS"/>
</dbReference>
<dbReference type="SUPFAM" id="SSF74650">
    <property type="entry name" value="Galactose mutarotase-like"/>
    <property type="match status" value="1"/>
</dbReference>
<dbReference type="Gene3D" id="2.70.98.10">
    <property type="match status" value="1"/>
</dbReference>
<comment type="similarity">
    <text evidence="4 11">Belongs to the aldose epimerase family.</text>
</comment>
<evidence type="ECO:0000256" key="3">
    <source>
        <dbReference type="ARBA" id="ARBA00005028"/>
    </source>
</evidence>
<comment type="caution">
    <text evidence="12">The sequence shown here is derived from an EMBL/GenBank/DDBJ whole genome shotgun (WGS) entry which is preliminary data.</text>
</comment>
<evidence type="ECO:0000313" key="12">
    <source>
        <dbReference type="EMBL" id="MFD1316531.1"/>
    </source>
</evidence>
<dbReference type="CDD" id="cd09019">
    <property type="entry name" value="galactose_mutarotase_like"/>
    <property type="match status" value="1"/>
</dbReference>
<name>A0ABW3Y684_9FLAO</name>